<dbReference type="PANTHER" id="PTHR37944">
    <property type="entry name" value="PORIN B"/>
    <property type="match status" value="1"/>
</dbReference>
<dbReference type="Pfam" id="PF04966">
    <property type="entry name" value="OprB"/>
    <property type="match status" value="1"/>
</dbReference>
<dbReference type="Proteomes" id="UP000664399">
    <property type="component" value="Unassembled WGS sequence"/>
</dbReference>
<proteinExistence type="inferred from homology"/>
<comment type="caution">
    <text evidence="3">The sequence shown here is derived from an EMBL/GenBank/DDBJ whole genome shotgun (WGS) entry which is preliminary data.</text>
</comment>
<dbReference type="InterPro" id="IPR007049">
    <property type="entry name" value="Carb-sel_porin_OprB"/>
</dbReference>
<dbReference type="PANTHER" id="PTHR37944:SF1">
    <property type="entry name" value="PORIN B"/>
    <property type="match status" value="1"/>
</dbReference>
<evidence type="ECO:0000313" key="3">
    <source>
        <dbReference type="EMBL" id="MBO1327776.1"/>
    </source>
</evidence>
<evidence type="ECO:0000256" key="2">
    <source>
        <dbReference type="RuleBase" id="RU363072"/>
    </source>
</evidence>
<organism evidence="3 4">
    <name type="scientific">Acetobacter suratthaniensis</name>
    <dbReference type="NCBI Taxonomy" id="1502841"/>
    <lineage>
        <taxon>Bacteria</taxon>
        <taxon>Pseudomonadati</taxon>
        <taxon>Pseudomonadota</taxon>
        <taxon>Alphaproteobacteria</taxon>
        <taxon>Acetobacterales</taxon>
        <taxon>Acetobacteraceae</taxon>
        <taxon>Acetobacter</taxon>
    </lineage>
</organism>
<dbReference type="InterPro" id="IPR052932">
    <property type="entry name" value="OprB_Porin"/>
</dbReference>
<dbReference type="Gene3D" id="2.40.160.180">
    <property type="entry name" value="Carbohydrate-selective porin OprB"/>
    <property type="match status" value="1"/>
</dbReference>
<comment type="similarity">
    <text evidence="1 2">Belongs to the OprB family.</text>
</comment>
<gene>
    <name evidence="3" type="ORF">J2D75_04705</name>
</gene>
<evidence type="ECO:0000256" key="1">
    <source>
        <dbReference type="ARBA" id="ARBA00008769"/>
    </source>
</evidence>
<protein>
    <submittedName>
        <fullName evidence="3">Carbohydrate porin</fullName>
    </submittedName>
</protein>
<evidence type="ECO:0000313" key="4">
    <source>
        <dbReference type="Proteomes" id="UP000664399"/>
    </source>
</evidence>
<keyword evidence="4" id="KW-1185">Reference proteome</keyword>
<dbReference type="RefSeq" id="WP_207853389.1">
    <property type="nucleotide sequence ID" value="NZ_JAFVMG010000002.1"/>
</dbReference>
<accession>A0ABS3LJK4</accession>
<sequence length="467" mass="51311">MIACFMALNFKAMAQSETSQFAAEPASYQSRAFAMEGIGSFAVGPIVPTLNGNPHLFGDWGGLQPWLIKHGFYVNVALNEEYMANVTGGRTRDNVLAGQVAAALDIDWQQLAGVKGLWTHMIVINGHGRSFSHTLGDSVTNPEEIYGARGNVVAHLVSMYAEKAFLDDRVILSLGYIPTGSFFGFDYIACSFMNVSICSNFAPGKYVPGGKDWPSGNLGGVLRVRPTEQTYVMGGVFVVSPHDYNGGISGWSIAQSGLGKLSSQVELGWMPSFGHDRLRGNYKIGAWYDNSSYPDLYADINGNSFQETGLPRRYHSGMWTAWFMFDQMLVRNGPGLADGLIALGGAGYSQGNVVAMRDHEWIGLVETGEAWRRSGDQIGIMFQHMDMSRTVTRQQESSLALGQPYLPNQWGQVWGVQNWENVYEAFYSFHLMRATTLQADFQYLQRPGATTTFGDAAVIGGQFTTNF</sequence>
<name>A0ABS3LJK4_9PROT</name>
<dbReference type="EMBL" id="JAFVMG010000002">
    <property type="protein sequence ID" value="MBO1327776.1"/>
    <property type="molecule type" value="Genomic_DNA"/>
</dbReference>
<dbReference type="InterPro" id="IPR038673">
    <property type="entry name" value="OprB_sf"/>
</dbReference>
<reference evidence="3 4" key="1">
    <citation type="submission" date="2021-03" db="EMBL/GenBank/DDBJ databases">
        <title>The complete genome sequence of Acetobacter suratthaniensis TBRC 1719.</title>
        <authorList>
            <person name="Charoenyingcharoen P."/>
            <person name="Yukphan P."/>
        </authorList>
    </citation>
    <scope>NUCLEOTIDE SEQUENCE [LARGE SCALE GENOMIC DNA]</scope>
    <source>
        <strain evidence="3 4">TBRC 1719</strain>
    </source>
</reference>